<evidence type="ECO:0000259" key="8">
    <source>
        <dbReference type="Pfam" id="PF09976"/>
    </source>
</evidence>
<keyword evidence="5" id="KW-1133">Transmembrane helix</keyword>
<dbReference type="InterPro" id="IPR018704">
    <property type="entry name" value="SecYEG/CpoB_TPR"/>
</dbReference>
<dbReference type="GO" id="GO:0005886">
    <property type="term" value="C:plasma membrane"/>
    <property type="evidence" value="ECO:0007669"/>
    <property type="project" value="UniProtKB-SubCell"/>
</dbReference>
<proteinExistence type="predicted"/>
<dbReference type="RefSeq" id="WP_128442675.1">
    <property type="nucleotide sequence ID" value="NZ_SBIP01000002.1"/>
</dbReference>
<feature type="domain" description="Ancillary SecYEG translocon subunit/Cell division coordinator CpoB TPR" evidence="8">
    <location>
        <begin position="25"/>
        <end position="217"/>
    </location>
</feature>
<dbReference type="Proteomes" id="UP000287687">
    <property type="component" value="Unassembled WGS sequence"/>
</dbReference>
<keyword evidence="4" id="KW-0812">Transmembrane</keyword>
<accession>A0A3S3VKF5</accession>
<evidence type="ECO:0000256" key="4">
    <source>
        <dbReference type="ARBA" id="ARBA00022692"/>
    </source>
</evidence>
<organism evidence="9 10">
    <name type="scientific">Neorhizobium lilium</name>
    <dbReference type="NCBI Taxonomy" id="2503024"/>
    <lineage>
        <taxon>Bacteria</taxon>
        <taxon>Pseudomonadati</taxon>
        <taxon>Pseudomonadota</taxon>
        <taxon>Alphaproteobacteria</taxon>
        <taxon>Hyphomicrobiales</taxon>
        <taxon>Rhizobiaceae</taxon>
        <taxon>Rhizobium/Agrobacterium group</taxon>
        <taxon>Neorhizobium</taxon>
    </lineage>
</organism>
<dbReference type="Pfam" id="PF09976">
    <property type="entry name" value="TPR_21"/>
    <property type="match status" value="1"/>
</dbReference>
<evidence type="ECO:0000256" key="2">
    <source>
        <dbReference type="ARBA" id="ARBA00004236"/>
    </source>
</evidence>
<evidence type="ECO:0000256" key="3">
    <source>
        <dbReference type="ARBA" id="ARBA00022475"/>
    </source>
</evidence>
<dbReference type="InterPro" id="IPR026039">
    <property type="entry name" value="YfgM"/>
</dbReference>
<keyword evidence="6" id="KW-0472">Membrane</keyword>
<dbReference type="OrthoDB" id="7173339at2"/>
<dbReference type="PANTHER" id="PTHR38035">
    <property type="entry name" value="UPF0070 PROTEIN YFGM"/>
    <property type="match status" value="1"/>
</dbReference>
<comment type="subcellular location">
    <subcellularLocation>
        <location evidence="2">Cell membrane</location>
    </subcellularLocation>
    <subcellularLocation>
        <location evidence="1">Membrane</location>
        <topology evidence="1">Single-pass membrane protein</topology>
    </subcellularLocation>
</comment>
<dbReference type="GO" id="GO:0044877">
    <property type="term" value="F:protein-containing complex binding"/>
    <property type="evidence" value="ECO:0007669"/>
    <property type="project" value="InterPro"/>
</dbReference>
<dbReference type="AlphaFoldDB" id="A0A3S3VKF5"/>
<dbReference type="EMBL" id="SBIP01000002">
    <property type="protein sequence ID" value="RWX78698.1"/>
    <property type="molecule type" value="Genomic_DNA"/>
</dbReference>
<dbReference type="PANTHER" id="PTHR38035:SF1">
    <property type="entry name" value="ANCILLARY SECYEG TRANSLOCON SUBUNIT"/>
    <property type="match status" value="1"/>
</dbReference>
<gene>
    <name evidence="9" type="ORF">EPK99_08885</name>
</gene>
<keyword evidence="3" id="KW-1003">Cell membrane</keyword>
<sequence length="223" mass="23745">MAQNDDSFFREVNEELRSDQLRFVWKRFGRILIGAAALIVIGTAGYRGYEYWGQHNASQSGDRFIAALQLASENKNDEALAALGAIEKEGTGSYPVLAKLRAASVQASKGDTTGAVAGLTEIGNDGKAPQAIRDLAKLRAAWLLIDTGTYEQVSAQAEGMTAPGQMLANSAREALGLAAYKAGNLAQAKQWFKQIADDSTAPRNVANRAQIMLDNIAASGKAP</sequence>
<reference evidence="9 10" key="1">
    <citation type="submission" date="2019-01" db="EMBL/GenBank/DDBJ databases">
        <title>The draft genome of Rhizobium sp. 24NR.</title>
        <authorList>
            <person name="Liu L."/>
            <person name="Liang L."/>
            <person name="Shi S."/>
            <person name="Xu L."/>
            <person name="Wang X."/>
            <person name="Li L."/>
            <person name="Zhang X."/>
        </authorList>
    </citation>
    <scope>NUCLEOTIDE SEQUENCE [LARGE SCALE GENOMIC DNA]</scope>
    <source>
        <strain evidence="9 10">24NR</strain>
    </source>
</reference>
<evidence type="ECO:0000256" key="5">
    <source>
        <dbReference type="ARBA" id="ARBA00022989"/>
    </source>
</evidence>
<evidence type="ECO:0000256" key="7">
    <source>
        <dbReference type="ARBA" id="ARBA00023186"/>
    </source>
</evidence>
<evidence type="ECO:0000256" key="1">
    <source>
        <dbReference type="ARBA" id="ARBA00004167"/>
    </source>
</evidence>
<name>A0A3S3VKF5_9HYPH</name>
<evidence type="ECO:0000313" key="9">
    <source>
        <dbReference type="EMBL" id="RWX78698.1"/>
    </source>
</evidence>
<protein>
    <submittedName>
        <fullName evidence="9">Tetratricopeptide repeat protein</fullName>
    </submittedName>
</protein>
<keyword evidence="7" id="KW-0143">Chaperone</keyword>
<evidence type="ECO:0000256" key="6">
    <source>
        <dbReference type="ARBA" id="ARBA00023136"/>
    </source>
</evidence>
<comment type="caution">
    <text evidence="9">The sequence shown here is derived from an EMBL/GenBank/DDBJ whole genome shotgun (WGS) entry which is preliminary data.</text>
</comment>
<keyword evidence="10" id="KW-1185">Reference proteome</keyword>
<evidence type="ECO:0000313" key="10">
    <source>
        <dbReference type="Proteomes" id="UP000287687"/>
    </source>
</evidence>